<feature type="domain" description="Type 4 fimbrial biogenesis protein PilX N-terminal" evidence="3">
    <location>
        <begin position="22"/>
        <end position="72"/>
    </location>
</feature>
<dbReference type="Pfam" id="PF13681">
    <property type="entry name" value="PilX"/>
    <property type="match status" value="1"/>
</dbReference>
<dbReference type="InterPro" id="IPR025746">
    <property type="entry name" value="PilX_N_dom"/>
</dbReference>
<organism evidence="4 5">
    <name type="scientific">Zhongshania borealis</name>
    <dbReference type="NCBI Taxonomy" id="889488"/>
    <lineage>
        <taxon>Bacteria</taxon>
        <taxon>Pseudomonadati</taxon>
        <taxon>Pseudomonadota</taxon>
        <taxon>Gammaproteobacteria</taxon>
        <taxon>Cellvibrionales</taxon>
        <taxon>Spongiibacteraceae</taxon>
        <taxon>Zhongshania</taxon>
    </lineage>
</organism>
<evidence type="ECO:0000259" key="3">
    <source>
        <dbReference type="Pfam" id="PF14341"/>
    </source>
</evidence>
<dbReference type="EMBL" id="BAABDM010000009">
    <property type="protein sequence ID" value="GAA4104457.1"/>
    <property type="molecule type" value="Genomic_DNA"/>
</dbReference>
<dbReference type="RefSeq" id="WP_344938249.1">
    <property type="nucleotide sequence ID" value="NZ_BAABDM010000009.1"/>
</dbReference>
<keyword evidence="1" id="KW-0472">Membrane</keyword>
<evidence type="ECO:0000259" key="2">
    <source>
        <dbReference type="Pfam" id="PF13681"/>
    </source>
</evidence>
<evidence type="ECO:0000313" key="4">
    <source>
        <dbReference type="EMBL" id="GAA4104457.1"/>
    </source>
</evidence>
<evidence type="ECO:0000256" key="1">
    <source>
        <dbReference type="SAM" id="Phobius"/>
    </source>
</evidence>
<protein>
    <submittedName>
        <fullName evidence="4">Pilus assembly protein</fullName>
    </submittedName>
</protein>
<feature type="transmembrane region" description="Helical" evidence="1">
    <location>
        <begin position="20"/>
        <end position="44"/>
    </location>
</feature>
<keyword evidence="1" id="KW-1133">Transmembrane helix</keyword>
<gene>
    <name evidence="4" type="ORF">GCM10022414_33460</name>
</gene>
<keyword evidence="1" id="KW-0812">Transmembrane</keyword>
<keyword evidence="5" id="KW-1185">Reference proteome</keyword>
<feature type="domain" description="PilX/PilW C-terminal" evidence="2">
    <location>
        <begin position="97"/>
        <end position="181"/>
    </location>
</feature>
<accession>A0ABP7X485</accession>
<comment type="caution">
    <text evidence="4">The sequence shown here is derived from an EMBL/GenBank/DDBJ whole genome shotgun (WGS) entry which is preliminary data.</text>
</comment>
<reference evidence="5" key="1">
    <citation type="journal article" date="2019" name="Int. J. Syst. Evol. Microbiol.">
        <title>The Global Catalogue of Microorganisms (GCM) 10K type strain sequencing project: providing services to taxonomists for standard genome sequencing and annotation.</title>
        <authorList>
            <consortium name="The Broad Institute Genomics Platform"/>
            <consortium name="The Broad Institute Genome Sequencing Center for Infectious Disease"/>
            <person name="Wu L."/>
            <person name="Ma J."/>
        </authorList>
    </citation>
    <scope>NUCLEOTIDE SEQUENCE [LARGE SCALE GENOMIC DNA]</scope>
    <source>
        <strain evidence="5">JCM 17304</strain>
    </source>
</reference>
<sequence length="182" mass="19548">MNSAKMMELTISVSPPKANLQRGAVLIVCLIFMLILGVICASALQSTTLQERMAGNTRDNNSAFQAAEAALRAGEQVLQAAALGPFNGSNGLYKQCSGAAVECSPPDWADPTSTGWLSADAIGEVYRAPQYYLEELTQLDDPLASLDAGTPVKVISNYRVTARGFGISDRSMIVLRTIYRRE</sequence>
<name>A0ABP7X485_9GAMM</name>
<evidence type="ECO:0000313" key="5">
    <source>
        <dbReference type="Proteomes" id="UP001500392"/>
    </source>
</evidence>
<proteinExistence type="predicted"/>
<dbReference type="Pfam" id="PF14341">
    <property type="entry name" value="PilX_N"/>
    <property type="match status" value="1"/>
</dbReference>
<dbReference type="Proteomes" id="UP001500392">
    <property type="component" value="Unassembled WGS sequence"/>
</dbReference>
<dbReference type="InterPro" id="IPR025205">
    <property type="entry name" value="PilX/PilW_C"/>
</dbReference>